<feature type="region of interest" description="Disordered" evidence="6">
    <location>
        <begin position="238"/>
        <end position="282"/>
    </location>
</feature>
<evidence type="ECO:0000259" key="9">
    <source>
        <dbReference type="PROSITE" id="PS50934"/>
    </source>
</evidence>
<dbReference type="GO" id="GO:0006357">
    <property type="term" value="P:regulation of transcription by RNA polymerase II"/>
    <property type="evidence" value="ECO:0007669"/>
    <property type="project" value="TreeGrafter"/>
</dbReference>
<evidence type="ECO:0000256" key="4">
    <source>
        <dbReference type="ARBA" id="ARBA00023242"/>
    </source>
</evidence>
<dbReference type="InterPro" id="IPR017884">
    <property type="entry name" value="SANT_dom"/>
</dbReference>
<dbReference type="PANTHER" id="PTHR12374">
    <property type="entry name" value="TRANSCRIPTIONAL ADAPTOR 2 ADA2 -RELATED"/>
    <property type="match status" value="1"/>
</dbReference>
<dbReference type="Pfam" id="PF00249">
    <property type="entry name" value="Myb_DNA-binding"/>
    <property type="match status" value="1"/>
</dbReference>
<dbReference type="InterPro" id="IPR000433">
    <property type="entry name" value="Znf_ZZ"/>
</dbReference>
<feature type="region of interest" description="Disordered" evidence="6">
    <location>
        <begin position="1"/>
        <end position="31"/>
    </location>
</feature>
<keyword evidence="3" id="KW-0862">Zinc</keyword>
<dbReference type="GO" id="GO:0008270">
    <property type="term" value="F:zinc ion binding"/>
    <property type="evidence" value="ECO:0007669"/>
    <property type="project" value="UniProtKB-KW"/>
</dbReference>
<protein>
    <recommendedName>
        <fullName evidence="13">Transcriptional adapter</fullName>
    </recommendedName>
</protein>
<dbReference type="Pfam" id="PF22941">
    <property type="entry name" value="TADA2A-like_3rd"/>
    <property type="match status" value="1"/>
</dbReference>
<dbReference type="Proteomes" id="UP001055712">
    <property type="component" value="Unassembled WGS sequence"/>
</dbReference>
<reference evidence="11" key="1">
    <citation type="journal article" date="2019" name="Plant J.">
        <title>Chlorella vulgaris genome assembly and annotation reveals the molecular basis for metabolic acclimation to high light conditions.</title>
        <authorList>
            <person name="Cecchin M."/>
            <person name="Marcolungo L."/>
            <person name="Rossato M."/>
            <person name="Girolomoni L."/>
            <person name="Cosentino E."/>
            <person name="Cuine S."/>
            <person name="Li-Beisson Y."/>
            <person name="Delledonne M."/>
            <person name="Ballottari M."/>
        </authorList>
    </citation>
    <scope>NUCLEOTIDE SEQUENCE</scope>
    <source>
        <strain evidence="11">211/11P</strain>
    </source>
</reference>
<dbReference type="Gene3D" id="3.30.60.90">
    <property type="match status" value="1"/>
</dbReference>
<dbReference type="PROSITE" id="PS50090">
    <property type="entry name" value="MYB_LIKE"/>
    <property type="match status" value="1"/>
</dbReference>
<dbReference type="AlphaFoldDB" id="A0A9D4TWI7"/>
<reference evidence="11" key="2">
    <citation type="submission" date="2020-11" db="EMBL/GenBank/DDBJ databases">
        <authorList>
            <person name="Cecchin M."/>
            <person name="Marcolungo L."/>
            <person name="Rossato M."/>
            <person name="Girolomoni L."/>
            <person name="Cosentino E."/>
            <person name="Cuine S."/>
            <person name="Li-Beisson Y."/>
            <person name="Delledonne M."/>
            <person name="Ballottari M."/>
        </authorList>
    </citation>
    <scope>NUCLEOTIDE SEQUENCE</scope>
    <source>
        <strain evidence="11">211/11P</strain>
        <tissue evidence="11">Whole cell</tissue>
    </source>
</reference>
<dbReference type="InterPro" id="IPR001005">
    <property type="entry name" value="SANT/Myb"/>
</dbReference>
<feature type="domain" description="SANT" evidence="10">
    <location>
        <begin position="95"/>
        <end position="146"/>
    </location>
</feature>
<dbReference type="GO" id="GO:0003713">
    <property type="term" value="F:transcription coactivator activity"/>
    <property type="evidence" value="ECO:0007669"/>
    <property type="project" value="TreeGrafter"/>
</dbReference>
<feature type="compositionally biased region" description="Low complexity" evidence="6">
    <location>
        <begin position="255"/>
        <end position="277"/>
    </location>
</feature>
<keyword evidence="12" id="KW-1185">Reference proteome</keyword>
<evidence type="ECO:0000256" key="5">
    <source>
        <dbReference type="PROSITE-ProRule" id="PRU00228"/>
    </source>
</evidence>
<dbReference type="CDD" id="cd02335">
    <property type="entry name" value="ZZ_ADA2"/>
    <property type="match status" value="1"/>
</dbReference>
<dbReference type="Pfam" id="PF25299">
    <property type="entry name" value="ZZ_ADA2"/>
    <property type="match status" value="1"/>
</dbReference>
<feature type="domain" description="ZZ-type" evidence="8">
    <location>
        <begin position="35"/>
        <end position="93"/>
    </location>
</feature>
<keyword evidence="1" id="KW-0479">Metal-binding</keyword>
<keyword evidence="4" id="KW-0539">Nucleus</keyword>
<evidence type="ECO:0000256" key="1">
    <source>
        <dbReference type="ARBA" id="ARBA00022723"/>
    </source>
</evidence>
<name>A0A9D4TWI7_CHLVU</name>
<evidence type="ECO:0000256" key="6">
    <source>
        <dbReference type="SAM" id="MobiDB-lite"/>
    </source>
</evidence>
<proteinExistence type="predicted"/>
<dbReference type="PROSITE" id="PS50934">
    <property type="entry name" value="SWIRM"/>
    <property type="match status" value="1"/>
</dbReference>
<evidence type="ECO:0000313" key="12">
    <source>
        <dbReference type="Proteomes" id="UP001055712"/>
    </source>
</evidence>
<evidence type="ECO:0000256" key="3">
    <source>
        <dbReference type="ARBA" id="ARBA00022833"/>
    </source>
</evidence>
<dbReference type="GO" id="GO:0003682">
    <property type="term" value="F:chromatin binding"/>
    <property type="evidence" value="ECO:0007669"/>
    <property type="project" value="TreeGrafter"/>
</dbReference>
<dbReference type="SUPFAM" id="SSF46689">
    <property type="entry name" value="Homeodomain-like"/>
    <property type="match status" value="2"/>
</dbReference>
<dbReference type="FunFam" id="1.10.10.10:FF:000087">
    <property type="entry name" value="Transcriptional adapter 2"/>
    <property type="match status" value="1"/>
</dbReference>
<dbReference type="SMART" id="SM00291">
    <property type="entry name" value="ZnF_ZZ"/>
    <property type="match status" value="1"/>
</dbReference>
<dbReference type="Gene3D" id="1.10.10.10">
    <property type="entry name" value="Winged helix-like DNA-binding domain superfamily/Winged helix DNA-binding domain"/>
    <property type="match status" value="1"/>
</dbReference>
<dbReference type="InterPro" id="IPR041983">
    <property type="entry name" value="ADA2-like_ZZ"/>
</dbReference>
<organism evidence="11 12">
    <name type="scientific">Chlorella vulgaris</name>
    <name type="common">Green alga</name>
    <dbReference type="NCBI Taxonomy" id="3077"/>
    <lineage>
        <taxon>Eukaryota</taxon>
        <taxon>Viridiplantae</taxon>
        <taxon>Chlorophyta</taxon>
        <taxon>core chlorophytes</taxon>
        <taxon>Trebouxiophyceae</taxon>
        <taxon>Chlorellales</taxon>
        <taxon>Chlorellaceae</taxon>
        <taxon>Chlorella clade</taxon>
        <taxon>Chlorella</taxon>
    </lineage>
</organism>
<dbReference type="OrthoDB" id="270417at2759"/>
<evidence type="ECO:0000256" key="2">
    <source>
        <dbReference type="ARBA" id="ARBA00022771"/>
    </source>
</evidence>
<evidence type="ECO:0000313" key="11">
    <source>
        <dbReference type="EMBL" id="KAI3436392.1"/>
    </source>
</evidence>
<gene>
    <name evidence="11" type="ORF">D9Q98_005809</name>
</gene>
<dbReference type="GO" id="GO:0006338">
    <property type="term" value="P:chromatin remodeling"/>
    <property type="evidence" value="ECO:0007669"/>
    <property type="project" value="TreeGrafter"/>
</dbReference>
<dbReference type="InterPro" id="IPR055141">
    <property type="entry name" value="TADA2A_B-like_dom"/>
</dbReference>
<dbReference type="InterPro" id="IPR036388">
    <property type="entry name" value="WH-like_DNA-bd_sf"/>
</dbReference>
<evidence type="ECO:0000259" key="8">
    <source>
        <dbReference type="PROSITE" id="PS50135"/>
    </source>
</evidence>
<evidence type="ECO:0000259" key="10">
    <source>
        <dbReference type="PROSITE" id="PS51293"/>
    </source>
</evidence>
<feature type="compositionally biased region" description="Gly residues" evidence="6">
    <location>
        <begin position="240"/>
        <end position="249"/>
    </location>
</feature>
<dbReference type="PROSITE" id="PS50135">
    <property type="entry name" value="ZF_ZZ_2"/>
    <property type="match status" value="1"/>
</dbReference>
<dbReference type="InterPro" id="IPR009057">
    <property type="entry name" value="Homeodomain-like_sf"/>
</dbReference>
<dbReference type="PROSITE" id="PS51293">
    <property type="entry name" value="SANT"/>
    <property type="match status" value="1"/>
</dbReference>
<dbReference type="PANTHER" id="PTHR12374:SF20">
    <property type="entry name" value="TRANSCRIPTIONAL ADAPTER 2-ALPHA"/>
    <property type="match status" value="1"/>
</dbReference>
<dbReference type="EMBL" id="SIDB01000002">
    <property type="protein sequence ID" value="KAI3436392.1"/>
    <property type="molecule type" value="Genomic_DNA"/>
</dbReference>
<dbReference type="InterPro" id="IPR043145">
    <property type="entry name" value="Znf_ZZ_sf"/>
</dbReference>
<feature type="domain" description="Myb-like" evidence="7">
    <location>
        <begin position="100"/>
        <end position="142"/>
    </location>
</feature>
<dbReference type="InterPro" id="IPR007526">
    <property type="entry name" value="SWIRM"/>
</dbReference>
<dbReference type="SUPFAM" id="SSF57850">
    <property type="entry name" value="RING/U-box"/>
    <property type="match status" value="1"/>
</dbReference>
<keyword evidence="2 5" id="KW-0863">Zinc-finger</keyword>
<dbReference type="PROSITE" id="PS01357">
    <property type="entry name" value="ZF_ZZ_1"/>
    <property type="match status" value="1"/>
</dbReference>
<comment type="caution">
    <text evidence="11">The sequence shown here is derived from an EMBL/GenBank/DDBJ whole genome shotgun (WGS) entry which is preliminary data.</text>
</comment>
<evidence type="ECO:0008006" key="13">
    <source>
        <dbReference type="Google" id="ProtNLM"/>
    </source>
</evidence>
<feature type="domain" description="SWIRM" evidence="9">
    <location>
        <begin position="537"/>
        <end position="633"/>
    </location>
</feature>
<dbReference type="SMART" id="SM00717">
    <property type="entry name" value="SANT"/>
    <property type="match status" value="1"/>
</dbReference>
<accession>A0A9D4TWI7</accession>
<evidence type="ECO:0000259" key="7">
    <source>
        <dbReference type="PROSITE" id="PS50090"/>
    </source>
</evidence>
<sequence length="644" mass="69941">MAPTPAVSASASRNKRRREDGPASGTGKASGGKNEGLYHCDYCHKDLSSALRIKCAVCKDFDLCLECFSVGVTLNVAGHSNDHAYKVVQSLGFPLYHPEWRADEEMLLLEGIEIYGMGNWPKVAEHVGKGLDECRAHYLSTYIDHDRFPLPKRDASMAALDLDELVGEYRRTGKDLLGSCIKPPLAAPPTAAPAPTPKKARNGAAVGSGVAAAAGVKLEDGDGVEVKAEAQEGPAVLAAGGQGTAGGAAGKKHQAAAAPPGLQPQDSGVTAAAAAAADEGQHRTQGTFQLRPAAPLPAGSPFIVAVTPSAPAGGAKVEGTAKILAAAEAQQTGYNIKRNEFEPEWDAEAESIIAELDDFGEHDTEEEAAEKDRLIAIYNRRLDERERRRQFVLDRGLLNIKRQQAIDKRRTAPERELHGGLRVLARHLPQDQFEALAEGIAVEQRLRARITELQELRAMGLRTFEQIDELEALQEIRRKKEAQQQQQAIRNRVNRVAVDEGALQEALVESIGAAHAAAALGQQHSTLAEGRGNGLTAWRHKRGVLLDITSLPDAEPLNQQERTLCATERYLPAQYLAIKAAVLKQQEQRGRVPRAEILRLPFQVDAQRMQRLHDFFVNQGWISQGVSSAGKDPRQQQQQQWQPA</sequence>
<dbReference type="Gene3D" id="1.10.10.60">
    <property type="entry name" value="Homeodomain-like"/>
    <property type="match status" value="1"/>
</dbReference>
<dbReference type="GO" id="GO:0005634">
    <property type="term" value="C:nucleus"/>
    <property type="evidence" value="ECO:0007669"/>
    <property type="project" value="TreeGrafter"/>
</dbReference>
<dbReference type="CDD" id="cd00167">
    <property type="entry name" value="SANT"/>
    <property type="match status" value="1"/>
</dbReference>